<dbReference type="Gene3D" id="3.40.1350.10">
    <property type="match status" value="1"/>
</dbReference>
<dbReference type="Pfam" id="PF08774">
    <property type="entry name" value="VRR_NUC"/>
    <property type="match status" value="1"/>
</dbReference>
<keyword evidence="12" id="KW-1185">Reference proteome</keyword>
<name>A0A5N6W169_9EURO</name>
<keyword evidence="7 8" id="KW-0464">Manganese</keyword>
<dbReference type="InterPro" id="IPR011856">
    <property type="entry name" value="tRNA_endonuc-like_dom_sf"/>
</dbReference>
<evidence type="ECO:0000313" key="12">
    <source>
        <dbReference type="Proteomes" id="UP000325433"/>
    </source>
</evidence>
<dbReference type="AlphaFoldDB" id="A0A5N6W169"/>
<comment type="cofactor">
    <cofactor evidence="8">
        <name>Mg(2+)</name>
        <dbReference type="ChEBI" id="CHEBI:18420"/>
    </cofactor>
    <cofactor evidence="8">
        <name>Mn(2+)</name>
        <dbReference type="ChEBI" id="CHEBI:29035"/>
    </cofactor>
</comment>
<gene>
    <name evidence="11" type="ORF">BDV41DRAFT_563643</name>
</gene>
<keyword evidence="6 8" id="KW-0460">Magnesium</keyword>
<dbReference type="Pfam" id="PF21170">
    <property type="entry name" value="FAN1_TPR"/>
    <property type="match status" value="1"/>
</dbReference>
<dbReference type="SMART" id="SM00990">
    <property type="entry name" value="VRR_NUC"/>
    <property type="match status" value="1"/>
</dbReference>
<keyword evidence="8" id="KW-0227">DNA damage</keyword>
<dbReference type="InterPro" id="IPR049132">
    <property type="entry name" value="FAN1-like_euk"/>
</dbReference>
<dbReference type="GO" id="GO:0005634">
    <property type="term" value="C:nucleus"/>
    <property type="evidence" value="ECO:0007669"/>
    <property type="project" value="UniProtKB-SubCell"/>
</dbReference>
<keyword evidence="4 8" id="KW-0479">Metal-binding</keyword>
<evidence type="ECO:0000256" key="7">
    <source>
        <dbReference type="ARBA" id="ARBA00023211"/>
    </source>
</evidence>
<dbReference type="GO" id="GO:0070336">
    <property type="term" value="F:flap-structured DNA binding"/>
    <property type="evidence" value="ECO:0007669"/>
    <property type="project" value="TreeGrafter"/>
</dbReference>
<comment type="similarity">
    <text evidence="2 8">Belongs to the FAN1 family.</text>
</comment>
<dbReference type="GO" id="GO:0017108">
    <property type="term" value="F:5'-flap endonuclease activity"/>
    <property type="evidence" value="ECO:0007669"/>
    <property type="project" value="TreeGrafter"/>
</dbReference>
<feature type="domain" description="VRR-NUC" evidence="10">
    <location>
        <begin position="693"/>
        <end position="808"/>
    </location>
</feature>
<dbReference type="InterPro" id="IPR014883">
    <property type="entry name" value="VRR_NUC"/>
</dbReference>
<dbReference type="Proteomes" id="UP000325433">
    <property type="component" value="Unassembled WGS sequence"/>
</dbReference>
<dbReference type="EC" id="3.1.4.1" evidence="8"/>
<evidence type="ECO:0000256" key="1">
    <source>
        <dbReference type="ARBA" id="ARBA00000983"/>
    </source>
</evidence>
<keyword evidence="8" id="KW-0234">DNA repair</keyword>
<proteinExistence type="inferred from homology"/>
<reference evidence="12" key="1">
    <citation type="submission" date="2019-04" db="EMBL/GenBank/DDBJ databases">
        <title>Friends and foes A comparative genomics studyof 23 Aspergillus species from section Flavi.</title>
        <authorList>
            <consortium name="DOE Joint Genome Institute"/>
            <person name="Kjaerbolling I."/>
            <person name="Vesth T."/>
            <person name="Frisvad J.C."/>
            <person name="Nybo J.L."/>
            <person name="Theobald S."/>
            <person name="Kildgaard S."/>
            <person name="Isbrandt T."/>
            <person name="Kuo A."/>
            <person name="Sato A."/>
            <person name="Lyhne E.K."/>
            <person name="Kogle M.E."/>
            <person name="Wiebenga A."/>
            <person name="Kun R.S."/>
            <person name="Lubbers R.J."/>
            <person name="Makela M.R."/>
            <person name="Barry K."/>
            <person name="Chovatia M."/>
            <person name="Clum A."/>
            <person name="Daum C."/>
            <person name="Haridas S."/>
            <person name="He G."/>
            <person name="LaButti K."/>
            <person name="Lipzen A."/>
            <person name="Mondo S."/>
            <person name="Riley R."/>
            <person name="Salamov A."/>
            <person name="Simmons B.A."/>
            <person name="Magnuson J.K."/>
            <person name="Henrissat B."/>
            <person name="Mortensen U.H."/>
            <person name="Larsen T.O."/>
            <person name="Devries R.P."/>
            <person name="Grigoriev I.V."/>
            <person name="Machida M."/>
            <person name="Baker S.E."/>
            <person name="Andersen M.R."/>
        </authorList>
    </citation>
    <scope>NUCLEOTIDE SEQUENCE [LARGE SCALE GENOMIC DNA]</scope>
    <source>
        <strain evidence="12">CBS 130015</strain>
    </source>
</reference>
<evidence type="ECO:0000256" key="9">
    <source>
        <dbReference type="SAM" id="MobiDB-lite"/>
    </source>
</evidence>
<evidence type="ECO:0000256" key="4">
    <source>
        <dbReference type="ARBA" id="ARBA00022723"/>
    </source>
</evidence>
<dbReference type="InterPro" id="IPR033315">
    <property type="entry name" value="Fan1-like"/>
</dbReference>
<dbReference type="GO" id="GO:0036297">
    <property type="term" value="P:interstrand cross-link repair"/>
    <property type="evidence" value="ECO:0007669"/>
    <property type="project" value="InterPro"/>
</dbReference>
<feature type="region of interest" description="Disordered" evidence="9">
    <location>
        <begin position="15"/>
        <end position="47"/>
    </location>
</feature>
<dbReference type="CDD" id="cd22326">
    <property type="entry name" value="FAN1-like"/>
    <property type="match status" value="1"/>
</dbReference>
<dbReference type="GO" id="GO:0046872">
    <property type="term" value="F:metal ion binding"/>
    <property type="evidence" value="ECO:0007669"/>
    <property type="project" value="UniProtKB-KW"/>
</dbReference>
<keyword evidence="3 8" id="KW-0540">Nuclease</keyword>
<dbReference type="InterPro" id="IPR049125">
    <property type="entry name" value="FAN1-like_WH"/>
</dbReference>
<protein>
    <recommendedName>
        <fullName evidence="8">Fanconi-associated nuclease</fullName>
        <ecNumber evidence="8">3.1.4.1</ecNumber>
    </recommendedName>
</protein>
<keyword evidence="8" id="KW-0539">Nucleus</keyword>
<evidence type="ECO:0000256" key="6">
    <source>
        <dbReference type="ARBA" id="ARBA00022842"/>
    </source>
</evidence>
<feature type="region of interest" description="Disordered" evidence="9">
    <location>
        <begin position="98"/>
        <end position="117"/>
    </location>
</feature>
<dbReference type="PANTHER" id="PTHR15749">
    <property type="entry name" value="FANCONI-ASSOCIATED NUCLEASE 1"/>
    <property type="match status" value="1"/>
</dbReference>
<sequence length="814" mass="94319">MSLLDYWDTLQPSVKRRKTTADDTDDATSLSDAVTGRNDGLEIPETSVFNPDVSDIACTPFSGQEPEGDDLPFPGSQTELESSLPAIDTDSHAIEEYEASQSISDHEEEPGLRERLQDGKWRKGKSSIYVDAFNLALETVLDEEAHLFDEAEMEVFKQWKELSYESQYLYVRLFLRKTSAWHRINRLGYYSDISDLTSAINDLQRTRILPINPPPATSAPIDTEHPEAPKLTTQFHFADKTDQITTLEEASSLLLLDELKTLAKDAKVQGKSKKDLLTALHRASQQQTGLDWTSTGTNKASANRDTHFTQKILDYTGDCIRLAAAPRELFERVHLVFYRSTEWTEKSLTTIILAKISRRNFPEYVVCRSSSIFPSRAFLLEFESALRTQFDIDHILEFSGTPTVELLTQVRDHAYKVYPRWKKLCEQEQQKEDSVYECGEGAYLRRFSPAWVYTRIIHKGLYPLGRFKEYKEEHRLLCELLGQRLFHAARRGSWYQRKALLEEHYMWNLMSWEGRSEDAQRRHWRRIALQTCEEGLQDPDCHLIYHYDLQKRIMKLERALKVVKREQHDFSHVMLAKPEERTVEGIRIEREDTLAQEDMSRRGRATVWVDERDGGECRVESMCLSWYRDQGWKGYHSEGGIVRTLFGFLFYDILFTYVPNVFQTPFQTCPLDLHTDSFYATRASEINHRLVEITNGESERILRAVHAREAPRQPCAIGIDWTFELDDLIDIVRCFRGEALATICKVLAQEYQQRGGGIPDLFLWRVESREVMFVEVKSENDRLSDTQRLWIHVLGGAGVRVELCNAVAREVRYV</sequence>
<organism evidence="11 12">
    <name type="scientific">Aspergillus transmontanensis</name>
    <dbReference type="NCBI Taxonomy" id="1034304"/>
    <lineage>
        <taxon>Eukaryota</taxon>
        <taxon>Fungi</taxon>
        <taxon>Dikarya</taxon>
        <taxon>Ascomycota</taxon>
        <taxon>Pezizomycotina</taxon>
        <taxon>Eurotiomycetes</taxon>
        <taxon>Eurotiomycetidae</taxon>
        <taxon>Eurotiales</taxon>
        <taxon>Aspergillaceae</taxon>
        <taxon>Aspergillus</taxon>
        <taxon>Aspergillus subgen. Circumdati</taxon>
    </lineage>
</organism>
<dbReference type="InterPro" id="IPR049126">
    <property type="entry name" value="FAN1-like_TPR"/>
</dbReference>
<dbReference type="GO" id="GO:0008409">
    <property type="term" value="F:5'-3' exonuclease activity"/>
    <property type="evidence" value="ECO:0007669"/>
    <property type="project" value="TreeGrafter"/>
</dbReference>
<feature type="region of interest" description="Disordered" evidence="9">
    <location>
        <begin position="60"/>
        <end position="83"/>
    </location>
</feature>
<dbReference type="Pfam" id="PF21315">
    <property type="entry name" value="FAN1_HTH"/>
    <property type="match status" value="1"/>
</dbReference>
<evidence type="ECO:0000256" key="3">
    <source>
        <dbReference type="ARBA" id="ARBA00022722"/>
    </source>
</evidence>
<evidence type="ECO:0000256" key="8">
    <source>
        <dbReference type="RuleBase" id="RU365033"/>
    </source>
</evidence>
<evidence type="ECO:0000259" key="10">
    <source>
        <dbReference type="SMART" id="SM00990"/>
    </source>
</evidence>
<dbReference type="PANTHER" id="PTHR15749:SF4">
    <property type="entry name" value="FANCONI-ASSOCIATED NUCLEASE 1"/>
    <property type="match status" value="1"/>
</dbReference>
<comment type="function">
    <text evidence="8">Nuclease required for the repair of DNA interstrand cross-links (ICL). Acts as a 5'-3' exonuclease that anchors at a cut end of DNA and cleaves DNA successively at every third nucleotide, allowing to excise an ICL from one strand through flanking incisions.</text>
</comment>
<evidence type="ECO:0000256" key="5">
    <source>
        <dbReference type="ARBA" id="ARBA00022801"/>
    </source>
</evidence>
<dbReference type="GO" id="GO:0004528">
    <property type="term" value="F:phosphodiesterase I activity"/>
    <property type="evidence" value="ECO:0007669"/>
    <property type="project" value="UniProtKB-EC"/>
</dbReference>
<accession>A0A5N6W169</accession>
<dbReference type="FunFam" id="3.40.1350.10:FF:000009">
    <property type="entry name" value="Fanconi-associated nuclease"/>
    <property type="match status" value="1"/>
</dbReference>
<keyword evidence="5 8" id="KW-0378">Hydrolase</keyword>
<comment type="subcellular location">
    <subcellularLocation>
        <location evidence="8">Nucleus</location>
    </subcellularLocation>
</comment>
<comment type="catalytic activity">
    <reaction evidence="1 8">
        <text>Hydrolytically removes 5'-nucleotides successively from the 3'-hydroxy termini of 3'-hydroxy-terminated oligonucleotides.</text>
        <dbReference type="EC" id="3.1.4.1"/>
    </reaction>
</comment>
<evidence type="ECO:0000256" key="2">
    <source>
        <dbReference type="ARBA" id="ARBA00005533"/>
    </source>
</evidence>
<dbReference type="EMBL" id="ML738318">
    <property type="protein sequence ID" value="KAE8314523.1"/>
    <property type="molecule type" value="Genomic_DNA"/>
</dbReference>
<evidence type="ECO:0000313" key="11">
    <source>
        <dbReference type="EMBL" id="KAE8314523.1"/>
    </source>
</evidence>